<name>A0A2K3QD22_9HYPO</name>
<dbReference type="SUPFAM" id="SSF55418">
    <property type="entry name" value="eIF4e-like"/>
    <property type="match status" value="1"/>
</dbReference>
<dbReference type="InterPro" id="IPR015034">
    <property type="entry name" value="Bles03"/>
</dbReference>
<dbReference type="AlphaFoldDB" id="A0A2K3QD22"/>
<evidence type="ECO:0000256" key="1">
    <source>
        <dbReference type="ARBA" id="ARBA00010568"/>
    </source>
</evidence>
<dbReference type="InterPro" id="IPR023398">
    <property type="entry name" value="TIF_eIF4e-like"/>
</dbReference>
<comment type="similarity">
    <text evidence="1">Belongs to the UPF0696 family.</text>
</comment>
<evidence type="ECO:0000313" key="3">
    <source>
        <dbReference type="Proteomes" id="UP000236621"/>
    </source>
</evidence>
<gene>
    <name evidence="2" type="ORF">TCAP_04625</name>
</gene>
<proteinExistence type="inferred from homology"/>
<dbReference type="PANTHER" id="PTHR31977:SF1">
    <property type="entry name" value="UPF0696 PROTEIN C11ORF68"/>
    <property type="match status" value="1"/>
</dbReference>
<accession>A0A2K3QD22</accession>
<dbReference type="Proteomes" id="UP000236621">
    <property type="component" value="Unassembled WGS sequence"/>
</dbReference>
<feature type="non-terminal residue" evidence="2">
    <location>
        <position position="1"/>
    </location>
</feature>
<protein>
    <submittedName>
        <fullName evidence="2">Uncharacterized protein</fullName>
    </submittedName>
</protein>
<dbReference type="EMBL" id="NRSZ01000745">
    <property type="protein sequence ID" value="PNY25436.1"/>
    <property type="molecule type" value="Genomic_DNA"/>
</dbReference>
<comment type="caution">
    <text evidence="2">The sequence shown here is derived from an EMBL/GenBank/DDBJ whole genome shotgun (WGS) entry which is preliminary data.</text>
</comment>
<evidence type="ECO:0000313" key="2">
    <source>
        <dbReference type="EMBL" id="PNY25436.1"/>
    </source>
</evidence>
<organism evidence="2 3">
    <name type="scientific">Tolypocladium capitatum</name>
    <dbReference type="NCBI Taxonomy" id="45235"/>
    <lineage>
        <taxon>Eukaryota</taxon>
        <taxon>Fungi</taxon>
        <taxon>Dikarya</taxon>
        <taxon>Ascomycota</taxon>
        <taxon>Pezizomycotina</taxon>
        <taxon>Sordariomycetes</taxon>
        <taxon>Hypocreomycetidae</taxon>
        <taxon>Hypocreales</taxon>
        <taxon>Ophiocordycipitaceae</taxon>
        <taxon>Tolypocladium</taxon>
    </lineage>
</organism>
<dbReference type="PANTHER" id="PTHR31977">
    <property type="entry name" value="UPF0696 PROTEIN C11ORF68"/>
    <property type="match status" value="1"/>
</dbReference>
<dbReference type="Pfam" id="PF08939">
    <property type="entry name" value="Bles03"/>
    <property type="match status" value="1"/>
</dbReference>
<reference evidence="2 3" key="1">
    <citation type="submission" date="2017-08" db="EMBL/GenBank/DDBJ databases">
        <title>Harnessing the power of phylogenomics to disentangle the directionality and signatures of interkingdom host jumping in the parasitic fungal genus Tolypocladium.</title>
        <authorList>
            <person name="Quandt C.A."/>
            <person name="Patterson W."/>
            <person name="Spatafora J.W."/>
        </authorList>
    </citation>
    <scope>NUCLEOTIDE SEQUENCE [LARGE SCALE GENOMIC DNA]</scope>
    <source>
        <strain evidence="2 3">CBS 113982</strain>
    </source>
</reference>
<keyword evidence="3" id="KW-1185">Reference proteome</keyword>
<dbReference type="Gene3D" id="3.30.760.10">
    <property type="entry name" value="RNA Cap, Translation Initiation Factor Eif4e"/>
    <property type="match status" value="1"/>
</dbReference>
<dbReference type="OrthoDB" id="10067381at2759"/>
<sequence>LLYICQPPLSPPLAAVGASTKSAVVGDAARRKDIRLWHSCFALLMLTATQSLPCNAPFTLPSSAISPCPWFSKATVNMGFGETDSDDSDFYGEEDVKQSLRGCVDNFDVDQWSRLQKSSTGRPRRQTNFAEEVSRLHNPYAGVPYAWQLTETVDGFLARLPPATTEQNEDVPWIFICNPYIPRLGKRQSDGGFIKGNEDEAPAEEGSQLSLIVEGGMERLELVLRLKKRLDQTGKSSLVIQREMSKERKQAAQDILNLAHAGKVRTGKWLLFCSPAEVNEMWKLVAKATANNELGIAAKVAPRSPFEDPRKDRIICVYTADFRDKADVGRVLQRLRELRLVEAKGRLVYYKPDAFTYIGISYGNTWGINASIYSSKDLF</sequence>